<dbReference type="AlphaFoldDB" id="A0A447IPX6"/>
<dbReference type="EMBL" id="UZWE01000038">
    <property type="protein sequence ID" value="VDS09593.1"/>
    <property type="molecule type" value="Genomic_DNA"/>
</dbReference>
<dbReference type="RefSeq" id="WP_126155221.1">
    <property type="nucleotide sequence ID" value="NZ_UZWE01000038.1"/>
</dbReference>
<sequence length="73" mass="7585">MNVAYNQIDDNAIVALNDADLDAVSGGTLGLLFGLLSFKLSLFSNKSGCNTAPKCKPEPTPCKPTTPPCGKPC</sequence>
<accession>A0A447IPX6</accession>
<reference evidence="1 2" key="1">
    <citation type="submission" date="2018-12" db="EMBL/GenBank/DDBJ databases">
        <authorList>
            <person name="Criscuolo A."/>
        </authorList>
    </citation>
    <scope>NUCLEOTIDE SEQUENCE [LARGE SCALE GENOMIC DNA]</scope>
    <source>
        <strain evidence="1">ACIP1116241</strain>
    </source>
</reference>
<name>A0A447IPX6_9RHOB</name>
<gene>
    <name evidence="1" type="ORF">PARHAE_02796</name>
</gene>
<keyword evidence="2" id="KW-1185">Reference proteome</keyword>
<organism evidence="1 2">
    <name type="scientific">Paracoccus haematequi</name>
    <dbReference type="NCBI Taxonomy" id="2491866"/>
    <lineage>
        <taxon>Bacteria</taxon>
        <taxon>Pseudomonadati</taxon>
        <taxon>Pseudomonadota</taxon>
        <taxon>Alphaproteobacteria</taxon>
        <taxon>Rhodobacterales</taxon>
        <taxon>Paracoccaceae</taxon>
        <taxon>Paracoccus</taxon>
    </lineage>
</organism>
<evidence type="ECO:0000313" key="1">
    <source>
        <dbReference type="EMBL" id="VDS09593.1"/>
    </source>
</evidence>
<evidence type="ECO:0000313" key="2">
    <source>
        <dbReference type="Proteomes" id="UP000270743"/>
    </source>
</evidence>
<dbReference type="Proteomes" id="UP000270743">
    <property type="component" value="Unassembled WGS sequence"/>
</dbReference>
<proteinExistence type="predicted"/>
<protein>
    <submittedName>
        <fullName evidence="1">Uncharacterized protein</fullName>
    </submittedName>
</protein>